<organism evidence="2 3">
    <name type="scientific">Phaeosphaeria nodorum (strain SN15 / ATCC MYA-4574 / FGSC 10173)</name>
    <name type="common">Glume blotch fungus</name>
    <name type="synonym">Parastagonospora nodorum</name>
    <dbReference type="NCBI Taxonomy" id="321614"/>
    <lineage>
        <taxon>Eukaryota</taxon>
        <taxon>Fungi</taxon>
        <taxon>Dikarya</taxon>
        <taxon>Ascomycota</taxon>
        <taxon>Pezizomycotina</taxon>
        <taxon>Dothideomycetes</taxon>
        <taxon>Pleosporomycetidae</taxon>
        <taxon>Pleosporales</taxon>
        <taxon>Pleosporineae</taxon>
        <taxon>Phaeosphaeriaceae</taxon>
        <taxon>Parastagonospora</taxon>
    </lineage>
</organism>
<dbReference type="Proteomes" id="UP000663193">
    <property type="component" value="Chromosome 1"/>
</dbReference>
<dbReference type="VEuPathDB" id="FungiDB:JI435_096760"/>
<evidence type="ECO:0000256" key="1">
    <source>
        <dbReference type="SAM" id="MobiDB-lite"/>
    </source>
</evidence>
<dbReference type="AlphaFoldDB" id="A0A7U2HW23"/>
<proteinExistence type="predicted"/>
<dbReference type="EMBL" id="CP069023">
    <property type="protein sequence ID" value="QRC90267.1"/>
    <property type="molecule type" value="Genomic_DNA"/>
</dbReference>
<reference evidence="3" key="1">
    <citation type="journal article" date="2021" name="BMC Genomics">
        <title>Chromosome-level genome assembly and manually-curated proteome of model necrotroph Parastagonospora nodorum Sn15 reveals a genome-wide trove of candidate effector homologs, and redundancy of virulence-related functions within an accessory chromosome.</title>
        <authorList>
            <person name="Bertazzoni S."/>
            <person name="Jones D.A.B."/>
            <person name="Phan H.T."/>
            <person name="Tan K.-C."/>
            <person name="Hane J.K."/>
        </authorList>
    </citation>
    <scope>NUCLEOTIDE SEQUENCE [LARGE SCALE GENOMIC DNA]</scope>
    <source>
        <strain evidence="3">SN15 / ATCC MYA-4574 / FGSC 10173)</strain>
    </source>
</reference>
<keyword evidence="3" id="KW-1185">Reference proteome</keyword>
<accession>A0A7U2HW23</accession>
<protein>
    <submittedName>
        <fullName evidence="2">Uncharacterized protein</fullName>
    </submittedName>
</protein>
<sequence length="234" mass="25638">MLLQAIDTEFPAKMCESIKISSGGRFDVPTGACRGGADEFAGIRKDLLASVGEISELPSLLEDFPHSKLPEQSEPSFLLRGLQQALHLKQVRLIHSLLDRYSSAARFFQSIGLVRKTVSSRPLDSQLDLDSFDSDDSEFDTISETDIQANWSRRASKDSPTCQAYRSARSIAYARANNLQIVSPRPIKDSLTPSDSPVALPKRNDSTIDVSQNIELDSPHQPCVLSDICAAVAC</sequence>
<feature type="region of interest" description="Disordered" evidence="1">
    <location>
        <begin position="185"/>
        <end position="204"/>
    </location>
</feature>
<evidence type="ECO:0000313" key="3">
    <source>
        <dbReference type="Proteomes" id="UP000663193"/>
    </source>
</evidence>
<name>A0A7U2HW23_PHANO</name>
<gene>
    <name evidence="2" type="ORF">JI435_096760</name>
</gene>
<evidence type="ECO:0000313" key="2">
    <source>
        <dbReference type="EMBL" id="QRC90267.1"/>
    </source>
</evidence>